<dbReference type="EMBL" id="LJUO01000011">
    <property type="protein sequence ID" value="KPK73351.1"/>
    <property type="molecule type" value="Genomic_DNA"/>
</dbReference>
<evidence type="ECO:0000313" key="2">
    <source>
        <dbReference type="Proteomes" id="UP000051096"/>
    </source>
</evidence>
<protein>
    <submittedName>
        <fullName evidence="1">Uncharacterized protein</fullName>
    </submittedName>
</protein>
<comment type="caution">
    <text evidence="1">The sequence shown here is derived from an EMBL/GenBank/DDBJ whole genome shotgun (WGS) entry which is preliminary data.</text>
</comment>
<dbReference type="AlphaFoldDB" id="A0A0S8GK15"/>
<gene>
    <name evidence="1" type="ORF">AMJ87_02185</name>
</gene>
<name>A0A0S8GK15_UNCW3</name>
<dbReference type="Proteomes" id="UP000051096">
    <property type="component" value="Unassembled WGS sequence"/>
</dbReference>
<accession>A0A0S8GK15</accession>
<organism evidence="1 2">
    <name type="scientific">candidate division WOR_3 bacterium SM23_60</name>
    <dbReference type="NCBI Taxonomy" id="1703780"/>
    <lineage>
        <taxon>Bacteria</taxon>
        <taxon>Bacteria division WOR-3</taxon>
    </lineage>
</organism>
<reference evidence="1 2" key="1">
    <citation type="journal article" date="2015" name="Microbiome">
        <title>Genomic resolution of linkages in carbon, nitrogen, and sulfur cycling among widespread estuary sediment bacteria.</title>
        <authorList>
            <person name="Baker B.J."/>
            <person name="Lazar C.S."/>
            <person name="Teske A.P."/>
            <person name="Dick G.J."/>
        </authorList>
    </citation>
    <scope>NUCLEOTIDE SEQUENCE [LARGE SCALE GENOMIC DNA]</scope>
    <source>
        <strain evidence="1">SM23_60</strain>
    </source>
</reference>
<evidence type="ECO:0000313" key="1">
    <source>
        <dbReference type="EMBL" id="KPK73351.1"/>
    </source>
</evidence>
<proteinExistence type="predicted"/>
<sequence length="150" mass="17209">MKKSPQQKKLEDMLQPSKFSAEGFMGTDTRSVWEIIDADATELEKHGKTCAEVAERMQELTDIGKPALEEWVEVGAKLKVKVEDHRGAIPCPWPHHVRCVKRITTVVYKPTGRTIRWSDLNIHLIKEHGFFEGRGAAFRLEPRELIETIF</sequence>